<dbReference type="PROSITE" id="PS50088">
    <property type="entry name" value="ANK_REPEAT"/>
    <property type="match status" value="2"/>
</dbReference>
<proteinExistence type="predicted"/>
<dbReference type="Pfam" id="PF12796">
    <property type="entry name" value="Ank_2"/>
    <property type="match status" value="1"/>
</dbReference>
<dbReference type="SMART" id="SM00248">
    <property type="entry name" value="ANK"/>
    <property type="match status" value="5"/>
</dbReference>
<dbReference type="InterPro" id="IPR051165">
    <property type="entry name" value="Multifunctional_ANK_Repeat"/>
</dbReference>
<name>H2EEL3_9VIRU</name>
<protein>
    <submittedName>
        <fullName evidence="3">Putative ankyrin repeat protein</fullName>
    </submittedName>
</protein>
<organism evidence="3">
    <name type="scientific">Moumouvirus sp. 'Monve'</name>
    <dbReference type="NCBI Taxonomy" id="1128131"/>
    <lineage>
        <taxon>Viruses</taxon>
        <taxon>Varidnaviria</taxon>
        <taxon>Bamfordvirae</taxon>
        <taxon>Nucleocytoviricota</taxon>
        <taxon>Megaviricetes</taxon>
        <taxon>Imitervirales</taxon>
        <taxon>Mimiviridae</taxon>
        <taxon>Megamimivirinae</taxon>
        <taxon>Moumouvirus</taxon>
    </lineage>
</organism>
<evidence type="ECO:0000256" key="2">
    <source>
        <dbReference type="ARBA" id="ARBA00023043"/>
    </source>
</evidence>
<evidence type="ECO:0000313" key="3">
    <source>
        <dbReference type="EMBL" id="AEX62836.1"/>
    </source>
</evidence>
<dbReference type="PROSITE" id="PS50297">
    <property type="entry name" value="ANK_REP_REGION"/>
    <property type="match status" value="2"/>
</dbReference>
<dbReference type="InterPro" id="IPR036770">
    <property type="entry name" value="Ankyrin_rpt-contain_sf"/>
</dbReference>
<dbReference type="PANTHER" id="PTHR24123">
    <property type="entry name" value="ANKYRIN REPEAT-CONTAINING"/>
    <property type="match status" value="1"/>
</dbReference>
<dbReference type="SUPFAM" id="SSF48403">
    <property type="entry name" value="Ankyrin repeat"/>
    <property type="match status" value="1"/>
</dbReference>
<dbReference type="Gene3D" id="1.25.40.20">
    <property type="entry name" value="Ankyrin repeat-containing domain"/>
    <property type="match status" value="1"/>
</dbReference>
<dbReference type="PANTHER" id="PTHR24123:SF33">
    <property type="entry name" value="PROTEIN HOS4"/>
    <property type="match status" value="1"/>
</dbReference>
<accession>H2EEL3</accession>
<keyword evidence="1" id="KW-0677">Repeat</keyword>
<evidence type="ECO:0000256" key="1">
    <source>
        <dbReference type="ARBA" id="ARBA00022737"/>
    </source>
</evidence>
<dbReference type="EMBL" id="JN885998">
    <property type="protein sequence ID" value="AEX62836.1"/>
    <property type="molecule type" value="Genomic_DNA"/>
</dbReference>
<reference evidence="3" key="1">
    <citation type="submission" date="2011-10" db="EMBL/GenBank/DDBJ databases">
        <title>Provirophages and transpovirons: unique mobilome of giant viruses.</title>
        <authorList>
            <person name="Desnues C."/>
            <person name="LaScola B."/>
            <person name="Yutin N."/>
            <person name="Fournous G."/>
            <person name="Koonin E."/>
            <person name="Raoult D."/>
        </authorList>
    </citation>
    <scope>NUCLEOTIDE SEQUENCE</scope>
    <source>
        <strain evidence="3">Mv13-mv</strain>
    </source>
</reference>
<gene>
    <name evidence="3" type="ORF">mv_L631</name>
</gene>
<sequence length="293" mass="34410">MSDINLQNIKKFNIVPGTYIEYKPNSLNPDYIFRNGDYEYVKYMLDNGYNPNYSLGYETPLMIAMSNKENIKIINLLLEYGADINKCDNKGWTPLMTSIFCGKQDIMKFFLEKGADPNKSGNQLNCLFLVCNKMLFNDWNLDSFKLLLNYGMNPNYNISTIFNLLMSDNEAQEFVKLLIDHGLNTRMKYDKKSVLDFLKENNWFESTQLLKNQELLNENYTKIFNKISIKSNKINYKPTSIRTQILLLKLDIGINNNDFDYLKSKYNNLFDYFGIYDLDSMYTKLNNSSKYIN</sequence>
<dbReference type="InterPro" id="IPR002110">
    <property type="entry name" value="Ankyrin_rpt"/>
</dbReference>
<keyword evidence="2" id="KW-0040">ANK repeat</keyword>